<evidence type="ECO:0000256" key="2">
    <source>
        <dbReference type="SAM" id="Phobius"/>
    </source>
</evidence>
<dbReference type="InterPro" id="IPR043128">
    <property type="entry name" value="Rev_trsase/Diguanyl_cyclase"/>
</dbReference>
<dbReference type="SUPFAM" id="SSF55073">
    <property type="entry name" value="Nucleotide cyclase"/>
    <property type="match status" value="1"/>
</dbReference>
<reference evidence="6 7" key="1">
    <citation type="submission" date="2020-02" db="EMBL/GenBank/DDBJ databases">
        <title>Genome sequences of Thiorhodococcus mannitoliphagus and Thiorhodococcus minor, purple sulfur photosynthetic bacteria in the gammaproteobacterial family, Chromatiaceae.</title>
        <authorList>
            <person name="Aviles F.A."/>
            <person name="Meyer T.E."/>
            <person name="Kyndt J.A."/>
        </authorList>
    </citation>
    <scope>NUCLEOTIDE SEQUENCE [LARGE SCALE GENOMIC DNA]</scope>
    <source>
        <strain evidence="6 7">DSM 11518</strain>
    </source>
</reference>
<evidence type="ECO:0000313" key="6">
    <source>
        <dbReference type="EMBL" id="NEV62092.1"/>
    </source>
</evidence>
<name>A0A6M0JX23_9GAMM</name>
<feature type="domain" description="HAMP" evidence="4">
    <location>
        <begin position="149"/>
        <end position="203"/>
    </location>
</feature>
<evidence type="ECO:0000259" key="3">
    <source>
        <dbReference type="PROSITE" id="PS50112"/>
    </source>
</evidence>
<dbReference type="InterPro" id="IPR000014">
    <property type="entry name" value="PAS"/>
</dbReference>
<dbReference type="NCBIfam" id="TIGR00254">
    <property type="entry name" value="GGDEF"/>
    <property type="match status" value="1"/>
</dbReference>
<dbReference type="PROSITE" id="PS50887">
    <property type="entry name" value="GGDEF"/>
    <property type="match status" value="1"/>
</dbReference>
<dbReference type="InterPro" id="IPR035965">
    <property type="entry name" value="PAS-like_dom_sf"/>
</dbReference>
<dbReference type="InterPro" id="IPR052163">
    <property type="entry name" value="DGC-Regulatory_Protein"/>
</dbReference>
<dbReference type="AlphaFoldDB" id="A0A6M0JX23"/>
<sequence>MWLGYRVAVERESARNEIKLHELLDTIERTASIASFTNDFQLASEVEEGLLANRIVQKVAIYAGEELLAEAERSVRELASALVASHEAAPIVRPLFSPFDAKQVVGKISLVPDPVALAESASDASYFIAVSLFVQIFVVALAVLLVVYRQITRPLHRLADHLYRLPAEHGEKLTHARGHERDEIGDVVNYINHLIDRLLGLLHQERRLREAREIEELKYRSIFEQAATGIFLVDRHGGLISCNPACQELLQSESRLGHSGQVLAELLGKDEEAMLRALAACTKDRPLQREIRLRHGTEDRWLQLVLSQIDKQLYQGVINDITAHKRAAALALHASMTDPLTGLLNRRGFEAKLEQALSLKDRPLDGRLALIMVDLDLFKEVNDTHGHDAGDAVLRCVGGRLSTLVRRSDLVGRMGGDEFVVLVTAVDRPESLVSLARKIIRAVSQHCEIGGGRSVRVGASLGIALSQGGPDCRTQLLREADEAMYRAKRMSRNTFCFSRADPFLTSEDSASLELVS</sequence>
<dbReference type="Proteomes" id="UP000483379">
    <property type="component" value="Unassembled WGS sequence"/>
</dbReference>
<evidence type="ECO:0000313" key="7">
    <source>
        <dbReference type="Proteomes" id="UP000483379"/>
    </source>
</evidence>
<dbReference type="Gene3D" id="3.30.450.20">
    <property type="entry name" value="PAS domain"/>
    <property type="match status" value="1"/>
</dbReference>
<protein>
    <submittedName>
        <fullName evidence="6">Diguanylate cyclase</fullName>
    </submittedName>
</protein>
<evidence type="ECO:0000259" key="5">
    <source>
        <dbReference type="PROSITE" id="PS50887"/>
    </source>
</evidence>
<dbReference type="Pfam" id="PF00672">
    <property type="entry name" value="HAMP"/>
    <property type="match status" value="1"/>
</dbReference>
<dbReference type="EMBL" id="JAAIJQ010000022">
    <property type="protein sequence ID" value="NEV62092.1"/>
    <property type="molecule type" value="Genomic_DNA"/>
</dbReference>
<comment type="caution">
    <text evidence="6">The sequence shown here is derived from an EMBL/GenBank/DDBJ whole genome shotgun (WGS) entry which is preliminary data.</text>
</comment>
<accession>A0A6M0JX23</accession>
<dbReference type="Pfam" id="PF13188">
    <property type="entry name" value="PAS_8"/>
    <property type="match status" value="1"/>
</dbReference>
<feature type="domain" description="GGDEF" evidence="5">
    <location>
        <begin position="366"/>
        <end position="500"/>
    </location>
</feature>
<dbReference type="CDD" id="cd01949">
    <property type="entry name" value="GGDEF"/>
    <property type="match status" value="1"/>
</dbReference>
<dbReference type="PROSITE" id="PS50885">
    <property type="entry name" value="HAMP"/>
    <property type="match status" value="1"/>
</dbReference>
<dbReference type="NCBIfam" id="TIGR00229">
    <property type="entry name" value="sensory_box"/>
    <property type="match status" value="1"/>
</dbReference>
<keyword evidence="2" id="KW-1133">Transmembrane helix</keyword>
<dbReference type="PANTHER" id="PTHR46663">
    <property type="entry name" value="DIGUANYLATE CYCLASE DGCT-RELATED"/>
    <property type="match status" value="1"/>
</dbReference>
<dbReference type="GO" id="GO:0003824">
    <property type="term" value="F:catalytic activity"/>
    <property type="evidence" value="ECO:0007669"/>
    <property type="project" value="UniProtKB-ARBA"/>
</dbReference>
<evidence type="ECO:0000259" key="4">
    <source>
        <dbReference type="PROSITE" id="PS50885"/>
    </source>
</evidence>
<keyword evidence="2" id="KW-0472">Membrane</keyword>
<dbReference type="GO" id="GO:0007165">
    <property type="term" value="P:signal transduction"/>
    <property type="evidence" value="ECO:0007669"/>
    <property type="project" value="InterPro"/>
</dbReference>
<comment type="cofactor">
    <cofactor evidence="1">
        <name>Mg(2+)</name>
        <dbReference type="ChEBI" id="CHEBI:18420"/>
    </cofactor>
</comment>
<dbReference type="InterPro" id="IPR003660">
    <property type="entry name" value="HAMP_dom"/>
</dbReference>
<dbReference type="PROSITE" id="PS50112">
    <property type="entry name" value="PAS"/>
    <property type="match status" value="1"/>
</dbReference>
<gene>
    <name evidence="6" type="ORF">G3446_09350</name>
</gene>
<feature type="domain" description="PAS" evidence="3">
    <location>
        <begin position="215"/>
        <end position="250"/>
    </location>
</feature>
<dbReference type="SMART" id="SM00304">
    <property type="entry name" value="HAMP"/>
    <property type="match status" value="1"/>
</dbReference>
<keyword evidence="2" id="KW-0812">Transmembrane</keyword>
<dbReference type="SMART" id="SM00267">
    <property type="entry name" value="GGDEF"/>
    <property type="match status" value="1"/>
</dbReference>
<dbReference type="Pfam" id="PF00990">
    <property type="entry name" value="GGDEF"/>
    <property type="match status" value="1"/>
</dbReference>
<proteinExistence type="predicted"/>
<dbReference type="SMART" id="SM00091">
    <property type="entry name" value="PAS"/>
    <property type="match status" value="1"/>
</dbReference>
<organism evidence="6 7">
    <name type="scientific">Thiorhodococcus minor</name>
    <dbReference type="NCBI Taxonomy" id="57489"/>
    <lineage>
        <taxon>Bacteria</taxon>
        <taxon>Pseudomonadati</taxon>
        <taxon>Pseudomonadota</taxon>
        <taxon>Gammaproteobacteria</taxon>
        <taxon>Chromatiales</taxon>
        <taxon>Chromatiaceae</taxon>
        <taxon>Thiorhodococcus</taxon>
    </lineage>
</organism>
<evidence type="ECO:0000256" key="1">
    <source>
        <dbReference type="ARBA" id="ARBA00001946"/>
    </source>
</evidence>
<dbReference type="InterPro" id="IPR000160">
    <property type="entry name" value="GGDEF_dom"/>
</dbReference>
<dbReference type="Gene3D" id="3.30.70.270">
    <property type="match status" value="1"/>
</dbReference>
<keyword evidence="7" id="KW-1185">Reference proteome</keyword>
<dbReference type="GO" id="GO:0016020">
    <property type="term" value="C:membrane"/>
    <property type="evidence" value="ECO:0007669"/>
    <property type="project" value="InterPro"/>
</dbReference>
<dbReference type="SUPFAM" id="SSF55785">
    <property type="entry name" value="PYP-like sensor domain (PAS domain)"/>
    <property type="match status" value="1"/>
</dbReference>
<dbReference type="FunFam" id="3.30.70.270:FF:000001">
    <property type="entry name" value="Diguanylate cyclase domain protein"/>
    <property type="match status" value="1"/>
</dbReference>
<feature type="transmembrane region" description="Helical" evidence="2">
    <location>
        <begin position="126"/>
        <end position="148"/>
    </location>
</feature>
<dbReference type="PANTHER" id="PTHR46663:SF2">
    <property type="entry name" value="GGDEF DOMAIN-CONTAINING PROTEIN"/>
    <property type="match status" value="1"/>
</dbReference>
<dbReference type="RefSeq" id="WP_164452566.1">
    <property type="nucleotide sequence ID" value="NZ_JAAIJQ010000022.1"/>
</dbReference>
<dbReference type="InterPro" id="IPR029787">
    <property type="entry name" value="Nucleotide_cyclase"/>
</dbReference>
<dbReference type="CDD" id="cd00130">
    <property type="entry name" value="PAS"/>
    <property type="match status" value="1"/>
</dbReference>
<dbReference type="Gene3D" id="6.10.340.10">
    <property type="match status" value="1"/>
</dbReference>